<accession>A0AAU9W332</accession>
<keyword evidence="2" id="KW-1185">Reference proteome</keyword>
<protein>
    <submittedName>
        <fullName evidence="1">Uncharacterized protein</fullName>
    </submittedName>
</protein>
<evidence type="ECO:0000313" key="2">
    <source>
        <dbReference type="Proteomes" id="UP001159428"/>
    </source>
</evidence>
<sequence>CCRRKCIGDIPVQYVTKKREEFWSKTIQERNEVITTPLPAEVMAVYETVFSKAWCTIHGFSISSQCTQPETQQSRKKSLAFNLTLKWFRGFSKNAEQMPNSSSRQLPSCLTKNEGYTLYKEEMGDNPTLSLVHLLYKMWKVNFPDVYIPKQSRFTKCTICEQLKA</sequence>
<dbReference type="AlphaFoldDB" id="A0AAU9W332"/>
<gene>
    <name evidence="1" type="ORF">PMEA_00031429</name>
</gene>
<feature type="non-terminal residue" evidence="1">
    <location>
        <position position="1"/>
    </location>
</feature>
<reference evidence="1 2" key="1">
    <citation type="submission" date="2022-05" db="EMBL/GenBank/DDBJ databases">
        <authorList>
            <consortium name="Genoscope - CEA"/>
            <person name="William W."/>
        </authorList>
    </citation>
    <scope>NUCLEOTIDE SEQUENCE [LARGE SCALE GENOMIC DNA]</scope>
</reference>
<proteinExistence type="predicted"/>
<dbReference type="PANTHER" id="PTHR33153">
    <property type="entry name" value="MYND-TYPE DOMAIN-CONTAINING PROTEIN"/>
    <property type="match status" value="1"/>
</dbReference>
<organism evidence="1 2">
    <name type="scientific">Pocillopora meandrina</name>
    <dbReference type="NCBI Taxonomy" id="46732"/>
    <lineage>
        <taxon>Eukaryota</taxon>
        <taxon>Metazoa</taxon>
        <taxon>Cnidaria</taxon>
        <taxon>Anthozoa</taxon>
        <taxon>Hexacorallia</taxon>
        <taxon>Scleractinia</taxon>
        <taxon>Astrocoeniina</taxon>
        <taxon>Pocilloporidae</taxon>
        <taxon>Pocillopora</taxon>
    </lineage>
</organism>
<dbReference type="Proteomes" id="UP001159428">
    <property type="component" value="Unassembled WGS sequence"/>
</dbReference>
<dbReference type="EMBL" id="CALNXJ010000007">
    <property type="protein sequence ID" value="CAH3044845.1"/>
    <property type="molecule type" value="Genomic_DNA"/>
</dbReference>
<dbReference type="PANTHER" id="PTHR33153:SF3">
    <property type="entry name" value="TRAFFICKING PROTEIN PARTICLE COMPLEX SUBUNIT 11 DOMAIN-CONTAINING PROTEIN"/>
    <property type="match status" value="1"/>
</dbReference>
<name>A0AAU9W332_9CNID</name>
<comment type="caution">
    <text evidence="1">The sequence shown here is derived from an EMBL/GenBank/DDBJ whole genome shotgun (WGS) entry which is preliminary data.</text>
</comment>
<evidence type="ECO:0000313" key="1">
    <source>
        <dbReference type="EMBL" id="CAH3044845.1"/>
    </source>
</evidence>